<evidence type="ECO:0000256" key="3">
    <source>
        <dbReference type="PIRNR" id="PIRNR002070"/>
    </source>
</evidence>
<dbReference type="PIRSF" id="PIRSF002070">
    <property type="entry name" value="SSB"/>
    <property type="match status" value="1"/>
</dbReference>
<protein>
    <recommendedName>
        <fullName evidence="2 3">Single-stranded DNA-binding protein</fullName>
        <shortName evidence="2">SSB</shortName>
    </recommendedName>
</protein>
<dbReference type="Proteomes" id="UP001239414">
    <property type="component" value="Unassembled WGS sequence"/>
</dbReference>
<proteinExistence type="inferred from homology"/>
<dbReference type="PANTHER" id="PTHR10302">
    <property type="entry name" value="SINGLE-STRANDED DNA-BINDING PROTEIN"/>
    <property type="match status" value="1"/>
</dbReference>
<comment type="subunit">
    <text evidence="2">Homotetramer.</text>
</comment>
<dbReference type="HAMAP" id="MF_00984">
    <property type="entry name" value="SSB"/>
    <property type="match status" value="1"/>
</dbReference>
<gene>
    <name evidence="5" type="ORF">QPX34_07135</name>
</gene>
<feature type="compositionally biased region" description="Low complexity" evidence="4">
    <location>
        <begin position="114"/>
        <end position="125"/>
    </location>
</feature>
<comment type="caution">
    <text evidence="5">The sequence shown here is derived from an EMBL/GenBank/DDBJ whole genome shotgun (WGS) entry which is preliminary data.</text>
</comment>
<name>A0ABT7FQB7_9CORY</name>
<keyword evidence="1 2" id="KW-0238">DNA-binding</keyword>
<evidence type="ECO:0000256" key="4">
    <source>
        <dbReference type="SAM" id="MobiDB-lite"/>
    </source>
</evidence>
<evidence type="ECO:0000256" key="1">
    <source>
        <dbReference type="ARBA" id="ARBA00023125"/>
    </source>
</evidence>
<dbReference type="Gene3D" id="2.40.50.140">
    <property type="entry name" value="Nucleic acid-binding proteins"/>
    <property type="match status" value="1"/>
</dbReference>
<evidence type="ECO:0000256" key="2">
    <source>
        <dbReference type="HAMAP-Rule" id="MF_00984"/>
    </source>
</evidence>
<evidence type="ECO:0000313" key="6">
    <source>
        <dbReference type="Proteomes" id="UP001239414"/>
    </source>
</evidence>
<dbReference type="EMBL" id="JASNUO010000006">
    <property type="protein sequence ID" value="MDK4247799.1"/>
    <property type="molecule type" value="Genomic_DNA"/>
</dbReference>
<organism evidence="5 6">
    <name type="scientific">Corynebacterium accolens</name>
    <dbReference type="NCBI Taxonomy" id="38284"/>
    <lineage>
        <taxon>Bacteria</taxon>
        <taxon>Bacillati</taxon>
        <taxon>Actinomycetota</taxon>
        <taxon>Actinomycetes</taxon>
        <taxon>Mycobacteriales</taxon>
        <taxon>Corynebacteriaceae</taxon>
        <taxon>Corynebacterium</taxon>
    </lineage>
</organism>
<dbReference type="InterPro" id="IPR000424">
    <property type="entry name" value="Primosome_PriB/ssb"/>
</dbReference>
<dbReference type="RefSeq" id="WP_284612706.1">
    <property type="nucleotide sequence ID" value="NZ_JASNUO010000006.1"/>
</dbReference>
<accession>A0ABT7FQB7</accession>
<dbReference type="PROSITE" id="PS50935">
    <property type="entry name" value="SSB"/>
    <property type="match status" value="1"/>
</dbReference>
<dbReference type="InterPro" id="IPR011344">
    <property type="entry name" value="ssDNA-bd"/>
</dbReference>
<sequence>MTNLTVIDGNLVRDPEQRFTPNGRSVVAFTVAHNTRRYNSQSQQWEDGEPCFIDVEMWGKKGENFYHEYTQNGKRPVLVVGALKQDTWEDKNGGGKRSKHKINADDVTIIPRGQGDQQQPNQAQQSWDNAAQNGQTAASGAWSHPAQAGQDQNPPF</sequence>
<dbReference type="GO" id="GO:0003677">
    <property type="term" value="F:DNA binding"/>
    <property type="evidence" value="ECO:0007669"/>
    <property type="project" value="UniProtKB-KW"/>
</dbReference>
<comment type="caution">
    <text evidence="2">Lacks conserved residue(s) required for the propagation of feature annotation.</text>
</comment>
<dbReference type="CDD" id="cd04496">
    <property type="entry name" value="SSB_OBF"/>
    <property type="match status" value="1"/>
</dbReference>
<reference evidence="5 6" key="1">
    <citation type="submission" date="2023-05" db="EMBL/GenBank/DDBJ databases">
        <title>Metabolic capabilities are highly conserved among human nasal-associated Corynebacterium species in pangenomic analyses.</title>
        <authorList>
            <person name="Tran T.H."/>
            <person name="Roberts A.Q."/>
            <person name="Escapa I.F."/>
            <person name="Gao W."/>
            <person name="Conlan S."/>
            <person name="Kong H."/>
            <person name="Segre J.A."/>
            <person name="Kelly M.S."/>
            <person name="Lemon K.P."/>
        </authorList>
    </citation>
    <scope>NUCLEOTIDE SEQUENCE [LARGE SCALE GENOMIC DNA]</scope>
    <source>
        <strain evidence="5 6">KPL3802</strain>
    </source>
</reference>
<dbReference type="InterPro" id="IPR012340">
    <property type="entry name" value="NA-bd_OB-fold"/>
</dbReference>
<dbReference type="SUPFAM" id="SSF50249">
    <property type="entry name" value="Nucleic acid-binding proteins"/>
    <property type="match status" value="1"/>
</dbReference>
<dbReference type="PANTHER" id="PTHR10302:SF27">
    <property type="entry name" value="SINGLE-STRANDED DNA-BINDING PROTEIN"/>
    <property type="match status" value="1"/>
</dbReference>
<feature type="compositionally biased region" description="Polar residues" evidence="4">
    <location>
        <begin position="126"/>
        <end position="138"/>
    </location>
</feature>
<dbReference type="Pfam" id="PF00436">
    <property type="entry name" value="SSB"/>
    <property type="match status" value="1"/>
</dbReference>
<dbReference type="NCBIfam" id="TIGR00621">
    <property type="entry name" value="ssb"/>
    <property type="match status" value="1"/>
</dbReference>
<feature type="region of interest" description="Disordered" evidence="4">
    <location>
        <begin position="87"/>
        <end position="156"/>
    </location>
</feature>
<evidence type="ECO:0000313" key="5">
    <source>
        <dbReference type="EMBL" id="MDK4247799.1"/>
    </source>
</evidence>
<keyword evidence="6" id="KW-1185">Reference proteome</keyword>